<comment type="caution">
    <text evidence="3">The sequence shown here is derived from an EMBL/GenBank/DDBJ whole genome shotgun (WGS) entry which is preliminary data.</text>
</comment>
<feature type="region of interest" description="Disordered" evidence="1">
    <location>
        <begin position="119"/>
        <end position="164"/>
    </location>
</feature>
<organism evidence="3 4">
    <name type="scientific">Burkholderia thailandensis</name>
    <dbReference type="NCBI Taxonomy" id="57975"/>
    <lineage>
        <taxon>Bacteria</taxon>
        <taxon>Pseudomonadati</taxon>
        <taxon>Pseudomonadota</taxon>
        <taxon>Betaproteobacteria</taxon>
        <taxon>Burkholderiales</taxon>
        <taxon>Burkholderiaceae</taxon>
        <taxon>Burkholderia</taxon>
        <taxon>pseudomallei group</taxon>
    </lineage>
</organism>
<dbReference type="Proteomes" id="UP001272137">
    <property type="component" value="Unassembled WGS sequence"/>
</dbReference>
<evidence type="ECO:0000313" key="4">
    <source>
        <dbReference type="Proteomes" id="UP001272137"/>
    </source>
</evidence>
<dbReference type="RefSeq" id="WP_187368527.1">
    <property type="nucleotide sequence ID" value="NZ_SJET01000114.1"/>
</dbReference>
<evidence type="ECO:0000256" key="1">
    <source>
        <dbReference type="SAM" id="MobiDB-lite"/>
    </source>
</evidence>
<proteinExistence type="predicted"/>
<evidence type="ECO:0000313" key="3">
    <source>
        <dbReference type="EMBL" id="MDW9252235.1"/>
    </source>
</evidence>
<keyword evidence="2" id="KW-0472">Membrane</keyword>
<accession>A0AAW9CMQ0</accession>
<reference evidence="3" key="1">
    <citation type="submission" date="2018-08" db="EMBL/GenBank/DDBJ databases">
        <title>Identification of Burkholderia cepacia strains that express a Burkholderia pseudomallei-like capsular polysaccharide.</title>
        <authorList>
            <person name="Burtnick M.N."/>
            <person name="Vongsouvath M."/>
            <person name="Newton P."/>
            <person name="Wuthiekanun V."/>
            <person name="Limmathurotsakul D."/>
            <person name="Brett P.J."/>
            <person name="Chantratita N."/>
            <person name="Dance D.A."/>
        </authorList>
    </citation>
    <scope>NUCLEOTIDE SEQUENCE</scope>
    <source>
        <strain evidence="3">SBXCC001</strain>
    </source>
</reference>
<name>A0AAW9CMQ0_BURTH</name>
<keyword evidence="2" id="KW-1133">Transmembrane helix</keyword>
<evidence type="ECO:0000256" key="2">
    <source>
        <dbReference type="SAM" id="Phobius"/>
    </source>
</evidence>
<feature type="transmembrane region" description="Helical" evidence="2">
    <location>
        <begin position="229"/>
        <end position="250"/>
    </location>
</feature>
<protein>
    <submittedName>
        <fullName evidence="3">Uncharacterized protein</fullName>
    </submittedName>
</protein>
<dbReference type="EMBL" id="QXCT01000001">
    <property type="protein sequence ID" value="MDW9252235.1"/>
    <property type="molecule type" value="Genomic_DNA"/>
</dbReference>
<dbReference type="AlphaFoldDB" id="A0AAW9CMQ0"/>
<keyword evidence="2" id="KW-0812">Transmembrane</keyword>
<gene>
    <name evidence="3" type="ORF">C7S16_6458</name>
</gene>
<sequence>MNEESTRKISFGANVDQVHIGDSVSHGTPITNSNVVNVQFGERERLVEYVTTHQKRMIAQLVERIVEATKEEPLEVWRKVLARAGARKAKLILKSAYIDVEEYLVDWLGRATQTPAAAAQPAAAAPSGTPSAARPAAQPAAAPATTPAAEPVATPAETAASAAASPSASPSASFAASSSAPSAPHVAADAPAASGASAAIARPEIVSFVHPAACPHCEANRRAAASARFNMKVAVGVLGVAALVIAFFGYKANDAANALHALRAESAGCMFEGRSYAVGSIIDNPAAPDIECVRMTAGSVPEWQTLKPNRIARR</sequence>